<feature type="transmembrane region" description="Helical" evidence="5">
    <location>
        <begin position="278"/>
        <end position="295"/>
    </location>
</feature>
<dbReference type="PANTHER" id="PTHR22911:SF6">
    <property type="entry name" value="SOLUTE CARRIER FAMILY 35 MEMBER G1"/>
    <property type="match status" value="1"/>
</dbReference>
<evidence type="ECO:0000256" key="3">
    <source>
        <dbReference type="ARBA" id="ARBA00022989"/>
    </source>
</evidence>
<feature type="domain" description="EamA" evidence="6">
    <location>
        <begin position="166"/>
        <end position="294"/>
    </location>
</feature>
<dbReference type="Proteomes" id="UP001501565">
    <property type="component" value="Unassembled WGS sequence"/>
</dbReference>
<dbReference type="PANTHER" id="PTHR22911">
    <property type="entry name" value="ACYL-MALONYL CONDENSING ENZYME-RELATED"/>
    <property type="match status" value="1"/>
</dbReference>
<feature type="transmembrane region" description="Helical" evidence="5">
    <location>
        <begin position="89"/>
        <end position="109"/>
    </location>
</feature>
<dbReference type="Pfam" id="PF00892">
    <property type="entry name" value="EamA"/>
    <property type="match status" value="2"/>
</dbReference>
<feature type="transmembrane region" description="Helical" evidence="5">
    <location>
        <begin position="222"/>
        <end position="241"/>
    </location>
</feature>
<feature type="transmembrane region" description="Helical" evidence="5">
    <location>
        <begin position="26"/>
        <end position="49"/>
    </location>
</feature>
<keyword evidence="2 5" id="KW-0812">Transmembrane</keyword>
<keyword evidence="8" id="KW-1185">Reference proteome</keyword>
<evidence type="ECO:0000313" key="8">
    <source>
        <dbReference type="Proteomes" id="UP001501565"/>
    </source>
</evidence>
<evidence type="ECO:0000256" key="4">
    <source>
        <dbReference type="ARBA" id="ARBA00023136"/>
    </source>
</evidence>
<evidence type="ECO:0000256" key="5">
    <source>
        <dbReference type="SAM" id="Phobius"/>
    </source>
</evidence>
<feature type="transmembrane region" description="Helical" evidence="5">
    <location>
        <begin position="162"/>
        <end position="184"/>
    </location>
</feature>
<evidence type="ECO:0000259" key="6">
    <source>
        <dbReference type="Pfam" id="PF00892"/>
    </source>
</evidence>
<feature type="transmembrane region" description="Helical" evidence="5">
    <location>
        <begin position="196"/>
        <end position="216"/>
    </location>
</feature>
<protein>
    <submittedName>
        <fullName evidence="7">DMT family transporter</fullName>
    </submittedName>
</protein>
<accession>A0ABP7N6G5</accession>
<name>A0ABP7N6G5_9GAMM</name>
<feature type="domain" description="EamA" evidence="6">
    <location>
        <begin position="25"/>
        <end position="156"/>
    </location>
</feature>
<feature type="transmembrane region" description="Helical" evidence="5">
    <location>
        <begin position="253"/>
        <end position="272"/>
    </location>
</feature>
<organism evidence="7 8">
    <name type="scientific">Litoribacillus peritrichatus</name>
    <dbReference type="NCBI Taxonomy" id="718191"/>
    <lineage>
        <taxon>Bacteria</taxon>
        <taxon>Pseudomonadati</taxon>
        <taxon>Pseudomonadota</taxon>
        <taxon>Gammaproteobacteria</taxon>
        <taxon>Oceanospirillales</taxon>
        <taxon>Oceanospirillaceae</taxon>
        <taxon>Litoribacillus</taxon>
    </lineage>
</organism>
<comment type="caution">
    <text evidence="7">The sequence shown here is derived from an EMBL/GenBank/DDBJ whole genome shotgun (WGS) entry which is preliminary data.</text>
</comment>
<feature type="transmembrane region" description="Helical" evidence="5">
    <location>
        <begin position="139"/>
        <end position="156"/>
    </location>
</feature>
<dbReference type="SUPFAM" id="SSF103481">
    <property type="entry name" value="Multidrug resistance efflux transporter EmrE"/>
    <property type="match status" value="2"/>
</dbReference>
<gene>
    <name evidence="7" type="ORF">GCM10022277_36950</name>
</gene>
<evidence type="ECO:0000313" key="7">
    <source>
        <dbReference type="EMBL" id="GAA3937183.1"/>
    </source>
</evidence>
<reference evidence="8" key="1">
    <citation type="journal article" date="2019" name="Int. J. Syst. Evol. Microbiol.">
        <title>The Global Catalogue of Microorganisms (GCM) 10K type strain sequencing project: providing services to taxonomists for standard genome sequencing and annotation.</title>
        <authorList>
            <consortium name="The Broad Institute Genomics Platform"/>
            <consortium name="The Broad Institute Genome Sequencing Center for Infectious Disease"/>
            <person name="Wu L."/>
            <person name="Ma J."/>
        </authorList>
    </citation>
    <scope>NUCLEOTIDE SEQUENCE [LARGE SCALE GENOMIC DNA]</scope>
    <source>
        <strain evidence="8">JCM 17551</strain>
    </source>
</reference>
<evidence type="ECO:0000256" key="1">
    <source>
        <dbReference type="ARBA" id="ARBA00004141"/>
    </source>
</evidence>
<keyword evidence="4 5" id="KW-0472">Membrane</keyword>
<dbReference type="InterPro" id="IPR037185">
    <property type="entry name" value="EmrE-like"/>
</dbReference>
<feature type="transmembrane region" description="Helical" evidence="5">
    <location>
        <begin position="55"/>
        <end position="77"/>
    </location>
</feature>
<evidence type="ECO:0000256" key="2">
    <source>
        <dbReference type="ARBA" id="ARBA00022692"/>
    </source>
</evidence>
<dbReference type="EMBL" id="BAABBN010000012">
    <property type="protein sequence ID" value="GAA3937183.1"/>
    <property type="molecule type" value="Genomic_DNA"/>
</dbReference>
<keyword evidence="3 5" id="KW-1133">Transmembrane helix</keyword>
<dbReference type="InterPro" id="IPR000620">
    <property type="entry name" value="EamA_dom"/>
</dbReference>
<proteinExistence type="predicted"/>
<sequence length="315" mass="34389">MLDSQPFINSTSILSYTMPVSNTLKAALLLLMAEFLLASMGAIIKILAIDLPNEMIVFFRNLFGLVAILPLLISMGSELFKTNRFKLHLLRAAAGVSAMYCFFYSIGHIAFAEAMLVKLSAPLFIPIIAYVWLKESISLWSKIAIALGFVGVAIILDPDANKFTIIALIGLGGAALASVAKVTIRKMGTTEPSARIVFYFAFLSSLISAVPLFWAWVTPSWFELGMLCLMGSIGTVGQLMMTKAYTLAIPGRIAPFTYASLVYASIYGWVFWDETLRWATLAGSLLIFIAGLLTLKKSKKYDSKEASDKESTNAA</sequence>
<comment type="subcellular location">
    <subcellularLocation>
        <location evidence="1">Membrane</location>
        <topology evidence="1">Multi-pass membrane protein</topology>
    </subcellularLocation>
</comment>
<feature type="transmembrane region" description="Helical" evidence="5">
    <location>
        <begin position="115"/>
        <end position="132"/>
    </location>
</feature>